<dbReference type="Gene3D" id="3.10.350.10">
    <property type="entry name" value="LysM domain"/>
    <property type="match status" value="1"/>
</dbReference>
<comment type="catalytic activity">
    <reaction evidence="1">
        <text>Hydrolyzes the link between N-acetylmuramoyl residues and L-amino acid residues in certain cell-wall glycopeptides.</text>
        <dbReference type="EC" id="3.5.1.28"/>
    </reaction>
</comment>
<dbReference type="CDD" id="cd02696">
    <property type="entry name" value="MurNAc-LAA"/>
    <property type="match status" value="1"/>
</dbReference>
<dbReference type="InterPro" id="IPR036779">
    <property type="entry name" value="LysM_dom_sf"/>
</dbReference>
<dbReference type="PANTHER" id="PTHR30404:SF6">
    <property type="entry name" value="N-ACETYLMURAMOYL-L-ALANINE AMIDASE AMIB"/>
    <property type="match status" value="1"/>
</dbReference>
<dbReference type="EMBL" id="FOBN01000007">
    <property type="protein sequence ID" value="SEM17010.1"/>
    <property type="molecule type" value="Genomic_DNA"/>
</dbReference>
<evidence type="ECO:0000313" key="9">
    <source>
        <dbReference type="Proteomes" id="UP000198883"/>
    </source>
</evidence>
<proteinExistence type="inferred from homology"/>
<dbReference type="GO" id="GO:0071555">
    <property type="term" value="P:cell wall organization"/>
    <property type="evidence" value="ECO:0007669"/>
    <property type="project" value="UniProtKB-KW"/>
</dbReference>
<keyword evidence="5" id="KW-0961">Cell wall biogenesis/degradation</keyword>
<dbReference type="GO" id="GO:0008745">
    <property type="term" value="F:N-acetylmuramoyl-L-alanine amidase activity"/>
    <property type="evidence" value="ECO:0007669"/>
    <property type="project" value="UniProtKB-EC"/>
</dbReference>
<dbReference type="AlphaFoldDB" id="A0A1H7W6B1"/>
<feature type="domain" description="LysM" evidence="7">
    <location>
        <begin position="323"/>
        <end position="366"/>
    </location>
</feature>
<evidence type="ECO:0000259" key="7">
    <source>
        <dbReference type="PROSITE" id="PS51782"/>
    </source>
</evidence>
<dbReference type="PANTHER" id="PTHR30404">
    <property type="entry name" value="N-ACETYLMURAMOYL-L-ALANINE AMIDASE"/>
    <property type="match status" value="1"/>
</dbReference>
<keyword evidence="4" id="KW-0378">Hydrolase</keyword>
<evidence type="ECO:0000256" key="6">
    <source>
        <dbReference type="SAM" id="MobiDB-lite"/>
    </source>
</evidence>
<dbReference type="OrthoDB" id="9806267at2"/>
<dbReference type="Pfam" id="PF01520">
    <property type="entry name" value="Amidase_3"/>
    <property type="match status" value="1"/>
</dbReference>
<dbReference type="SUPFAM" id="SSF53187">
    <property type="entry name" value="Zn-dependent exopeptidases"/>
    <property type="match status" value="1"/>
</dbReference>
<evidence type="ECO:0000256" key="3">
    <source>
        <dbReference type="ARBA" id="ARBA00011901"/>
    </source>
</evidence>
<evidence type="ECO:0000313" key="8">
    <source>
        <dbReference type="EMBL" id="SEM17010.1"/>
    </source>
</evidence>
<dbReference type="InterPro" id="IPR050695">
    <property type="entry name" value="N-acetylmuramoyl_amidase_3"/>
</dbReference>
<sequence length="367" mass="41337">MSRRIKKWTHYLFIALFSVLLGMPTVVVAKHKMVIAIDPGHGGKDPGAIGKSSRVKEKHITLAISKQLKRLLDSDANFKAVLTRRSDYYIGVNKRSEVARKHKANLLVSIHADVSPVSKSVRGASVWVLSNRRANNEMGKWLEDHEKQSELLGGIGSVLSGNKERYLDTTVLDLQFSHAQRAGYDLGKNVLKELKKVVPLVRRTPQHASLAVLRSPDIPSILVETGFLSNPKEERNLSHGAYQKKIARAIYTGLVNYRRTNYVNIPVAKKTKKKKTSQTKRKVTHKTTPSSKNKAVSKTKAKPTTKRVKIHRKTQKKVVRSIKSYVVKKDDTLYSLARKYGTTPAKLSKLNNIKNNRIFVGQKLRLK</sequence>
<dbReference type="Proteomes" id="UP000198883">
    <property type="component" value="Unassembled WGS sequence"/>
</dbReference>
<protein>
    <recommendedName>
        <fullName evidence="3">N-acetylmuramoyl-L-alanine amidase</fullName>
        <ecNumber evidence="3">3.5.1.28</ecNumber>
    </recommendedName>
</protein>
<dbReference type="GO" id="GO:0009253">
    <property type="term" value="P:peptidoglycan catabolic process"/>
    <property type="evidence" value="ECO:0007669"/>
    <property type="project" value="InterPro"/>
</dbReference>
<dbReference type="Pfam" id="PF01476">
    <property type="entry name" value="LysM"/>
    <property type="match status" value="1"/>
</dbReference>
<dbReference type="STRING" id="97481.SAMN05444853_10732"/>
<gene>
    <name evidence="8" type="ORF">SAMN05444853_10732</name>
</gene>
<dbReference type="CDD" id="cd00118">
    <property type="entry name" value="LysM"/>
    <property type="match status" value="1"/>
</dbReference>
<evidence type="ECO:0000256" key="1">
    <source>
        <dbReference type="ARBA" id="ARBA00001561"/>
    </source>
</evidence>
<feature type="compositionally biased region" description="Basic residues" evidence="6">
    <location>
        <begin position="270"/>
        <end position="285"/>
    </location>
</feature>
<accession>A0A1H7W6B1</accession>
<feature type="region of interest" description="Disordered" evidence="6">
    <location>
        <begin position="270"/>
        <end position="303"/>
    </location>
</feature>
<dbReference type="InterPro" id="IPR002508">
    <property type="entry name" value="MurNAc-LAA_cat"/>
</dbReference>
<dbReference type="Gene3D" id="3.40.630.40">
    <property type="entry name" value="Zn-dependent exopeptidases"/>
    <property type="match status" value="1"/>
</dbReference>
<evidence type="ECO:0000256" key="4">
    <source>
        <dbReference type="ARBA" id="ARBA00022801"/>
    </source>
</evidence>
<dbReference type="PROSITE" id="PS51782">
    <property type="entry name" value="LYSM"/>
    <property type="match status" value="1"/>
</dbReference>
<comment type="similarity">
    <text evidence="2">Belongs to the N-acetylmuramoyl-L-alanine amidase 3 family.</text>
</comment>
<organism evidence="8 9">
    <name type="scientific">Phocoenobacter skyensis</name>
    <dbReference type="NCBI Taxonomy" id="97481"/>
    <lineage>
        <taxon>Bacteria</taxon>
        <taxon>Pseudomonadati</taxon>
        <taxon>Pseudomonadota</taxon>
        <taxon>Gammaproteobacteria</taxon>
        <taxon>Pasteurellales</taxon>
        <taxon>Pasteurellaceae</taxon>
        <taxon>Phocoenobacter</taxon>
    </lineage>
</organism>
<evidence type="ECO:0000256" key="5">
    <source>
        <dbReference type="ARBA" id="ARBA00023316"/>
    </source>
</evidence>
<dbReference type="EC" id="3.5.1.28" evidence="3"/>
<dbReference type="InterPro" id="IPR018392">
    <property type="entry name" value="LysM"/>
</dbReference>
<dbReference type="SMART" id="SM00646">
    <property type="entry name" value="Ami_3"/>
    <property type="match status" value="1"/>
</dbReference>
<dbReference type="SUPFAM" id="SSF54106">
    <property type="entry name" value="LysM domain"/>
    <property type="match status" value="1"/>
</dbReference>
<name>A0A1H7W6B1_9PAST</name>
<reference evidence="9" key="1">
    <citation type="submission" date="2016-10" db="EMBL/GenBank/DDBJ databases">
        <authorList>
            <person name="Varghese N."/>
            <person name="Submissions S."/>
        </authorList>
    </citation>
    <scope>NUCLEOTIDE SEQUENCE [LARGE SCALE GENOMIC DNA]</scope>
    <source>
        <strain evidence="9">DSM 24204</strain>
    </source>
</reference>
<evidence type="ECO:0000256" key="2">
    <source>
        <dbReference type="ARBA" id="ARBA00010860"/>
    </source>
</evidence>
<dbReference type="SMART" id="SM00257">
    <property type="entry name" value="LysM"/>
    <property type="match status" value="1"/>
</dbReference>
<dbReference type="GO" id="GO:0030288">
    <property type="term" value="C:outer membrane-bounded periplasmic space"/>
    <property type="evidence" value="ECO:0007669"/>
    <property type="project" value="TreeGrafter"/>
</dbReference>